<comment type="similarity">
    <text evidence="2">Belongs to the mitochondrial carrier (TC 2.A.29) family.</text>
</comment>
<feature type="repeat" description="Solcar" evidence="10">
    <location>
        <begin position="451"/>
        <end position="540"/>
    </location>
</feature>
<feature type="repeat" description="Solcar" evidence="10">
    <location>
        <begin position="353"/>
        <end position="437"/>
    </location>
</feature>
<protein>
    <submittedName>
        <fullName evidence="12">Uncharacterized protein</fullName>
    </submittedName>
</protein>
<evidence type="ECO:0000256" key="7">
    <source>
        <dbReference type="ARBA" id="ARBA00022989"/>
    </source>
</evidence>
<keyword evidence="6" id="KW-0999">Mitochondrion inner membrane</keyword>
<feature type="transmembrane region" description="Helical" evidence="11">
    <location>
        <begin position="12"/>
        <end position="34"/>
    </location>
</feature>
<keyword evidence="4 10" id="KW-0812">Transmembrane</keyword>
<dbReference type="SUPFAM" id="SSF103506">
    <property type="entry name" value="Mitochondrial carrier"/>
    <property type="match status" value="1"/>
</dbReference>
<evidence type="ECO:0000256" key="11">
    <source>
        <dbReference type="SAM" id="Phobius"/>
    </source>
</evidence>
<dbReference type="PANTHER" id="PTHR45671">
    <property type="entry name" value="SOLUTE CARRIER FAMILY 25 (MITOCHONDRIAL CARRIER PHOSPHATE CARRIER), MEMBER 3, LIKE-RELATED-RELATED"/>
    <property type="match status" value="1"/>
</dbReference>
<keyword evidence="9 10" id="KW-0472">Membrane</keyword>
<evidence type="ECO:0000256" key="8">
    <source>
        <dbReference type="ARBA" id="ARBA00023128"/>
    </source>
</evidence>
<evidence type="ECO:0000256" key="10">
    <source>
        <dbReference type="PROSITE-ProRule" id="PRU00282"/>
    </source>
</evidence>
<gene>
    <name evidence="12" type="ORF">ASEP1449_LOCUS19442</name>
</gene>
<dbReference type="Pfam" id="PF00153">
    <property type="entry name" value="Mito_carr"/>
    <property type="match status" value="3"/>
</dbReference>
<proteinExistence type="inferred from homology"/>
<evidence type="ECO:0000256" key="4">
    <source>
        <dbReference type="ARBA" id="ARBA00022692"/>
    </source>
</evidence>
<feature type="repeat" description="Solcar" evidence="10">
    <location>
        <begin position="554"/>
        <end position="640"/>
    </location>
</feature>
<dbReference type="EMBL" id="HBHQ01028662">
    <property type="protein sequence ID" value="CAD9827608.1"/>
    <property type="molecule type" value="Transcribed_RNA"/>
</dbReference>
<evidence type="ECO:0000256" key="2">
    <source>
        <dbReference type="ARBA" id="ARBA00006375"/>
    </source>
</evidence>
<evidence type="ECO:0000256" key="3">
    <source>
        <dbReference type="ARBA" id="ARBA00022448"/>
    </source>
</evidence>
<dbReference type="InterPro" id="IPR023395">
    <property type="entry name" value="MCP_dom_sf"/>
</dbReference>
<dbReference type="GO" id="GO:1990547">
    <property type="term" value="P:mitochondrial phosphate ion transmembrane transport"/>
    <property type="evidence" value="ECO:0007669"/>
    <property type="project" value="InterPro"/>
</dbReference>
<evidence type="ECO:0000256" key="6">
    <source>
        <dbReference type="ARBA" id="ARBA00022792"/>
    </source>
</evidence>
<evidence type="ECO:0000256" key="1">
    <source>
        <dbReference type="ARBA" id="ARBA00004448"/>
    </source>
</evidence>
<keyword evidence="7 11" id="KW-1133">Transmembrane helix</keyword>
<dbReference type="GO" id="GO:0005315">
    <property type="term" value="F:phosphate transmembrane transporter activity"/>
    <property type="evidence" value="ECO:0007669"/>
    <property type="project" value="InterPro"/>
</dbReference>
<reference evidence="12" key="1">
    <citation type="submission" date="2021-01" db="EMBL/GenBank/DDBJ databases">
        <authorList>
            <person name="Corre E."/>
            <person name="Pelletier E."/>
            <person name="Niang G."/>
            <person name="Scheremetjew M."/>
            <person name="Finn R."/>
            <person name="Kale V."/>
            <person name="Holt S."/>
            <person name="Cochrane G."/>
            <person name="Meng A."/>
            <person name="Brown T."/>
            <person name="Cohen L."/>
        </authorList>
    </citation>
    <scope>NUCLEOTIDE SEQUENCE</scope>
    <source>
        <strain evidence="12">CCMP2084</strain>
    </source>
</reference>
<sequence>MERVNMVRLWSIVIYIAISILTEYTTSCDAFFVAPTRSSNGCFKKSSIDNVLCTYCNTRESTKLKNRNIRIAAKKQQESGDSETIEGAFSTVTRRDVLALTVAALVALPSAARAIDGADDSRGLEQLALGEGRWTSRGEAFSDSVPSLVPASFVTYLSRFLIRYDEGVSAWWAENVRAYSLLSSDDQRNKSGKAFGSLAMSVQNAVDRFLDATLPASSPPKAKFANLATIFLEKYDKDEESKRQISLLFAMLPEEYQPEILRSLAKRNGGKQTTSNTESPKSLPMSFTEDLAALLPEEFQSEIIGNTNAVTIMPPLNLYEIGIDDEFGKSAVATEFGPLASTPLKRQVEYTPDIYTLFGVCGAAGCALTHTTVIPLDVVKTRMQTNPGEYDNIVDGALSIARDEGPMALALGAQATIAGYLWYGLSVYPSYTFFKTFIGKTLLSPEIAMLHVNDVALVSGALAAVIASLLLTPLEAARIRTVADPDTYRSLGLFGTLGVIANENPSNGLKTLYAGLPSLLTRQVIFGSVKFLAFERASETILTSFPVLRDAVWTSLGVSLVAGGFAGVLSSVVSQPADSVLTYVARQSEGEGNFGFIEGCTLMVEKEGAGSLFRGLGSRCVWAGSIIAGQFLLYDVFRSLIGISGEDLSQVFEVVIQG</sequence>
<dbReference type="AlphaFoldDB" id="A0A7S2USR6"/>
<organism evidence="12">
    <name type="scientific">Attheya septentrionalis</name>
    <dbReference type="NCBI Taxonomy" id="420275"/>
    <lineage>
        <taxon>Eukaryota</taxon>
        <taxon>Sar</taxon>
        <taxon>Stramenopiles</taxon>
        <taxon>Ochrophyta</taxon>
        <taxon>Bacillariophyta</taxon>
        <taxon>Coscinodiscophyceae</taxon>
        <taxon>Chaetocerotophycidae</taxon>
        <taxon>Chaetocerotales</taxon>
        <taxon>Attheyaceae</taxon>
        <taxon>Attheya</taxon>
    </lineage>
</organism>
<comment type="subcellular location">
    <subcellularLocation>
        <location evidence="1">Mitochondrion inner membrane</location>
        <topology evidence="1">Multi-pass membrane protein</topology>
    </subcellularLocation>
</comment>
<keyword evidence="3" id="KW-0813">Transport</keyword>
<dbReference type="InterPro" id="IPR044677">
    <property type="entry name" value="SLC25A3/Pic2/Mir1-like"/>
</dbReference>
<name>A0A7S2USR6_9STRA</name>
<evidence type="ECO:0000313" key="12">
    <source>
        <dbReference type="EMBL" id="CAD9827608.1"/>
    </source>
</evidence>
<feature type="transmembrane region" description="Helical" evidence="11">
    <location>
        <begin position="408"/>
        <end position="428"/>
    </location>
</feature>
<dbReference type="PANTHER" id="PTHR45671:SF12">
    <property type="entry name" value="MITOCHONDRIAL PHOSPHATE CARRIER PROTEIN"/>
    <property type="match status" value="1"/>
</dbReference>
<dbReference type="Gene3D" id="1.50.40.10">
    <property type="entry name" value="Mitochondrial carrier domain"/>
    <property type="match status" value="1"/>
</dbReference>
<feature type="transmembrane region" description="Helical" evidence="11">
    <location>
        <begin position="448"/>
        <end position="471"/>
    </location>
</feature>
<evidence type="ECO:0000256" key="5">
    <source>
        <dbReference type="ARBA" id="ARBA00022737"/>
    </source>
</evidence>
<evidence type="ECO:0000256" key="9">
    <source>
        <dbReference type="ARBA" id="ARBA00023136"/>
    </source>
</evidence>
<dbReference type="GO" id="GO:0005743">
    <property type="term" value="C:mitochondrial inner membrane"/>
    <property type="evidence" value="ECO:0007669"/>
    <property type="project" value="UniProtKB-SubCell"/>
</dbReference>
<dbReference type="InterPro" id="IPR018108">
    <property type="entry name" value="MCP_transmembrane"/>
</dbReference>
<dbReference type="PROSITE" id="PS50920">
    <property type="entry name" value="SOLCAR"/>
    <property type="match status" value="3"/>
</dbReference>
<accession>A0A7S2USR6</accession>
<keyword evidence="8" id="KW-0496">Mitochondrion</keyword>
<keyword evidence="5" id="KW-0677">Repeat</keyword>